<dbReference type="EMBL" id="CP073720">
    <property type="protein sequence ID" value="UWP80487.1"/>
    <property type="molecule type" value="Genomic_DNA"/>
</dbReference>
<protein>
    <recommendedName>
        <fullName evidence="3">Peptidase S1 domain-containing protein</fullName>
    </recommendedName>
</protein>
<organism evidence="1 2">
    <name type="scientific">Dactylosporangium fulvum</name>
    <dbReference type="NCBI Taxonomy" id="53359"/>
    <lineage>
        <taxon>Bacteria</taxon>
        <taxon>Bacillati</taxon>
        <taxon>Actinomycetota</taxon>
        <taxon>Actinomycetes</taxon>
        <taxon>Micromonosporales</taxon>
        <taxon>Micromonosporaceae</taxon>
        <taxon>Dactylosporangium</taxon>
    </lineage>
</organism>
<proteinExistence type="predicted"/>
<accession>A0ABY5VTF9</accession>
<dbReference type="Proteomes" id="UP001059617">
    <property type="component" value="Chromosome"/>
</dbReference>
<reference evidence="1" key="1">
    <citation type="submission" date="2021-04" db="EMBL/GenBank/DDBJ databases">
        <authorList>
            <person name="Hartkoorn R.C."/>
            <person name="Beaudoing E."/>
            <person name="Hot D."/>
        </authorList>
    </citation>
    <scope>NUCLEOTIDE SEQUENCE</scope>
    <source>
        <strain evidence="1">NRRL B-16292</strain>
    </source>
</reference>
<evidence type="ECO:0008006" key="3">
    <source>
        <dbReference type="Google" id="ProtNLM"/>
    </source>
</evidence>
<name>A0ABY5VTF9_9ACTN</name>
<dbReference type="RefSeq" id="WP_259858247.1">
    <property type="nucleotide sequence ID" value="NZ_CP073720.1"/>
</dbReference>
<sequence length="95" mass="10348">MWHLTNDGYGDIWTIEGHQQSDTIAGSQGDSGGPVFTVVNGTQVRATGMIQTVKKTWTNCVGVRYAAPDSWCSSWVYFSSMRTINESLGATLRTG</sequence>
<gene>
    <name evidence="1" type="ORF">Dfulv_35750</name>
</gene>
<evidence type="ECO:0000313" key="2">
    <source>
        <dbReference type="Proteomes" id="UP001059617"/>
    </source>
</evidence>
<keyword evidence="2" id="KW-1185">Reference proteome</keyword>
<evidence type="ECO:0000313" key="1">
    <source>
        <dbReference type="EMBL" id="UWP80487.1"/>
    </source>
</evidence>
<reference evidence="1" key="2">
    <citation type="submission" date="2022-09" db="EMBL/GenBank/DDBJ databases">
        <title>Biosynthetic gene clusters of Dactylosporangioum fulvum.</title>
        <authorList>
            <person name="Caradec T."/>
        </authorList>
    </citation>
    <scope>NUCLEOTIDE SEQUENCE</scope>
    <source>
        <strain evidence="1">NRRL B-16292</strain>
    </source>
</reference>